<evidence type="ECO:0000313" key="3">
    <source>
        <dbReference type="EMBL" id="EAQ93065.1"/>
    </source>
</evidence>
<reference evidence="4" key="1">
    <citation type="journal article" date="2015" name="Genome Announc.">
        <title>Draft genome sequence of the cellulolytic fungus Chaetomium globosum.</title>
        <authorList>
            <person name="Cuomo C.A."/>
            <person name="Untereiner W.A."/>
            <person name="Ma L.-J."/>
            <person name="Grabherr M."/>
            <person name="Birren B.W."/>
        </authorList>
    </citation>
    <scope>NUCLEOTIDE SEQUENCE [LARGE SCALE GENOMIC DNA]</scope>
    <source>
        <strain evidence="4">ATCC 6205 / CBS 148.51 / DSM 1962 / NBRC 6347 / NRRL 1970</strain>
    </source>
</reference>
<name>Q2HEQ4_CHAGB</name>
<organism evidence="3 4">
    <name type="scientific">Chaetomium globosum (strain ATCC 6205 / CBS 148.51 / DSM 1962 / NBRC 6347 / NRRL 1970)</name>
    <name type="common">Soil fungus</name>
    <dbReference type="NCBI Taxonomy" id="306901"/>
    <lineage>
        <taxon>Eukaryota</taxon>
        <taxon>Fungi</taxon>
        <taxon>Dikarya</taxon>
        <taxon>Ascomycota</taxon>
        <taxon>Pezizomycotina</taxon>
        <taxon>Sordariomycetes</taxon>
        <taxon>Sordariomycetidae</taxon>
        <taxon>Sordariales</taxon>
        <taxon>Chaetomiaceae</taxon>
        <taxon>Chaetomium</taxon>
    </lineage>
</organism>
<dbReference type="EMBL" id="CH408029">
    <property type="protein sequence ID" value="EAQ93065.1"/>
    <property type="molecule type" value="Genomic_DNA"/>
</dbReference>
<protein>
    <recommendedName>
        <fullName evidence="5">MARVEL domain-containing protein</fullName>
    </recommendedName>
</protein>
<feature type="transmembrane region" description="Helical" evidence="2">
    <location>
        <begin position="165"/>
        <end position="190"/>
    </location>
</feature>
<dbReference type="GeneID" id="4388170"/>
<sequence>MAVGIVPQHRHTSAMQPAVRDTLSLRPRGFYSYAFLATRIAQIICLAVITGIIGHFIHVVTRGRQPAPLNLIVVILFTAAALTWTLFSWTGYSRRYLAYAATWGVDLVFLIPFVALAIILGLPMADSNCAAVAANGKFEITAPPGSSVGRVAFPADGRASCLKLFVVWVLLIAVSVFFALSALSVGFLHLGDKQLEKAIFALKEDPRGGGSYYDQGMNDSRGRGFAPTPRAYPGPGEGGVYGYSNSQLRPSISEDRLNLNRPVTVAPPRAGNRAFAGGPIYEEPLGQPAAARMPRMHPDEAYDYSGSGRGGWRKLMPSNESRNDTSPERPAGLGNVTMSSSRPAGLGNMTMSSARGQPQGPNMRPNIDKIASANDDGFIPDASLAPQLASLGKAPIRNKAAPMKGAADRNNGRQEEFGQDDRQDFGDVTPTGLSPHESLIPRPLAVRGNGTSARQRVREKSAESGWWGALDSVISRPQAEYDPSNVL</sequence>
<dbReference type="VEuPathDB" id="FungiDB:CHGG_01300"/>
<evidence type="ECO:0000256" key="2">
    <source>
        <dbReference type="SAM" id="Phobius"/>
    </source>
</evidence>
<gene>
    <name evidence="3" type="ORF">CHGG_01300</name>
</gene>
<dbReference type="Proteomes" id="UP000001056">
    <property type="component" value="Unassembled WGS sequence"/>
</dbReference>
<dbReference type="OrthoDB" id="5366688at2759"/>
<feature type="region of interest" description="Disordered" evidence="1">
    <location>
        <begin position="303"/>
        <end position="374"/>
    </location>
</feature>
<evidence type="ECO:0008006" key="5">
    <source>
        <dbReference type="Google" id="ProtNLM"/>
    </source>
</evidence>
<feature type="transmembrane region" description="Helical" evidence="2">
    <location>
        <begin position="69"/>
        <end position="89"/>
    </location>
</feature>
<dbReference type="eggNOG" id="ENOG502TD8I">
    <property type="taxonomic scope" value="Eukaryota"/>
</dbReference>
<accession>Q2HEQ4</accession>
<feature type="compositionally biased region" description="Basic and acidic residues" evidence="1">
    <location>
        <begin position="406"/>
        <end position="425"/>
    </location>
</feature>
<keyword evidence="2" id="KW-0472">Membrane</keyword>
<dbReference type="HOGENOM" id="CLU_618449_0_0_1"/>
<feature type="region of interest" description="Disordered" evidence="1">
    <location>
        <begin position="395"/>
        <end position="467"/>
    </location>
</feature>
<evidence type="ECO:0000313" key="4">
    <source>
        <dbReference type="Proteomes" id="UP000001056"/>
    </source>
</evidence>
<dbReference type="RefSeq" id="XP_001220521.1">
    <property type="nucleotide sequence ID" value="XM_001220520.1"/>
</dbReference>
<evidence type="ECO:0000256" key="1">
    <source>
        <dbReference type="SAM" id="MobiDB-lite"/>
    </source>
</evidence>
<keyword evidence="4" id="KW-1185">Reference proteome</keyword>
<dbReference type="OMA" id="ARMPRMH"/>
<feature type="transmembrane region" description="Helical" evidence="2">
    <location>
        <begin position="30"/>
        <end position="57"/>
    </location>
</feature>
<feature type="transmembrane region" description="Helical" evidence="2">
    <location>
        <begin position="96"/>
        <end position="120"/>
    </location>
</feature>
<dbReference type="AlphaFoldDB" id="Q2HEQ4"/>
<keyword evidence="2" id="KW-0812">Transmembrane</keyword>
<dbReference type="InParanoid" id="Q2HEQ4"/>
<proteinExistence type="predicted"/>
<keyword evidence="2" id="KW-1133">Transmembrane helix</keyword>
<feature type="compositionally biased region" description="Polar residues" evidence="1">
    <location>
        <begin position="349"/>
        <end position="360"/>
    </location>
</feature>